<keyword evidence="1 6" id="KW-0285">Flavoprotein</keyword>
<dbReference type="PANTHER" id="PTHR30011">
    <property type="entry name" value="ALKANESULFONATE MONOOXYGENASE-RELATED"/>
    <property type="match status" value="1"/>
</dbReference>
<dbReference type="GO" id="GO:0016705">
    <property type="term" value="F:oxidoreductase activity, acting on paired donors, with incorporation or reduction of molecular oxygen"/>
    <property type="evidence" value="ECO:0007669"/>
    <property type="project" value="InterPro"/>
</dbReference>
<dbReference type="NCBIfam" id="TIGR03860">
    <property type="entry name" value="FMN_nitrolo"/>
    <property type="match status" value="1"/>
</dbReference>
<dbReference type="RefSeq" id="WP_014747213.1">
    <property type="nucleotide sequence ID" value="NC_017957.2"/>
</dbReference>
<dbReference type="InterPro" id="IPR011251">
    <property type="entry name" value="Luciferase-like_dom"/>
</dbReference>
<keyword evidence="3" id="KW-0560">Oxidoreductase</keyword>
<dbReference type="AlphaFoldDB" id="I3TRZ8"/>
<comment type="similarity">
    <text evidence="5">Belongs to the NtaA/SnaA/DszA monooxygenase family.</text>
</comment>
<dbReference type="PATRIC" id="fig|1110502.3.peg.3791"/>
<feature type="binding site" evidence="6">
    <location>
        <position position="159"/>
    </location>
    <ligand>
        <name>FMN</name>
        <dbReference type="ChEBI" id="CHEBI:58210"/>
    </ligand>
</feature>
<geneLocation type="plasmid" evidence="9 10">
    <name>pTM1</name>
</geneLocation>
<evidence type="ECO:0000256" key="3">
    <source>
        <dbReference type="ARBA" id="ARBA00023002"/>
    </source>
</evidence>
<dbReference type="PANTHER" id="PTHR30011:SF16">
    <property type="entry name" value="C2H2 FINGER DOMAIN TRANSCRIPTION FACTOR (EUROFUNG)-RELATED"/>
    <property type="match status" value="1"/>
</dbReference>
<protein>
    <submittedName>
        <fullName evidence="9">Flavin-dependent oxidoreductase</fullName>
    </submittedName>
</protein>
<dbReference type="Proteomes" id="UP000005258">
    <property type="component" value="Plasmid pTM1"/>
</dbReference>
<dbReference type="InterPro" id="IPR036661">
    <property type="entry name" value="Luciferase-like_sf"/>
</dbReference>
<dbReference type="Gene3D" id="3.20.20.30">
    <property type="entry name" value="Luciferase-like domain"/>
    <property type="match status" value="1"/>
</dbReference>
<feature type="compositionally biased region" description="Gly residues" evidence="7">
    <location>
        <begin position="458"/>
        <end position="476"/>
    </location>
</feature>
<feature type="binding site" evidence="6">
    <location>
        <position position="231"/>
    </location>
    <ligand>
        <name>FMN</name>
        <dbReference type="ChEBI" id="CHEBI:58210"/>
    </ligand>
</feature>
<feature type="region of interest" description="Disordered" evidence="7">
    <location>
        <begin position="440"/>
        <end position="476"/>
    </location>
</feature>
<evidence type="ECO:0000256" key="6">
    <source>
        <dbReference type="PIRSR" id="PIRSR000337-1"/>
    </source>
</evidence>
<feature type="binding site" evidence="6">
    <location>
        <position position="105"/>
    </location>
    <ligand>
        <name>FMN</name>
        <dbReference type="ChEBI" id="CHEBI:58210"/>
    </ligand>
</feature>
<evidence type="ECO:0000256" key="2">
    <source>
        <dbReference type="ARBA" id="ARBA00022643"/>
    </source>
</evidence>
<keyword evidence="10" id="KW-1185">Reference proteome</keyword>
<dbReference type="KEGG" id="tmo:TMO_a0133"/>
<reference evidence="9 10" key="1">
    <citation type="journal article" date="2012" name="J. Am. Chem. Soc.">
        <title>Bacterial biosynthesis and maturation of the didemnin anti-cancer agents.</title>
        <authorList>
            <person name="Xu Y."/>
            <person name="Kersten R.D."/>
            <person name="Nam S.J."/>
            <person name="Lu L."/>
            <person name="Al-Suwailem A.M."/>
            <person name="Zheng H."/>
            <person name="Fenical W."/>
            <person name="Dorrestein P.C."/>
            <person name="Moore B.S."/>
            <person name="Qian P.Y."/>
        </authorList>
    </citation>
    <scope>NUCLEOTIDE SEQUENCE [LARGE SCALE GENOMIC DNA]</scope>
    <source>
        <strain evidence="10">KA081020-065</strain>
        <plasmid evidence="9">pTM1</plasmid>
    </source>
</reference>
<evidence type="ECO:0000256" key="7">
    <source>
        <dbReference type="SAM" id="MobiDB-lite"/>
    </source>
</evidence>
<feature type="binding site" evidence="6">
    <location>
        <position position="155"/>
    </location>
    <ligand>
        <name>FMN</name>
        <dbReference type="ChEBI" id="CHEBI:58210"/>
    </ligand>
</feature>
<dbReference type="InterPro" id="IPR051260">
    <property type="entry name" value="Diverse_substr_monoxygenases"/>
</dbReference>
<dbReference type="GO" id="GO:0004497">
    <property type="term" value="F:monooxygenase activity"/>
    <property type="evidence" value="ECO:0007669"/>
    <property type="project" value="UniProtKB-KW"/>
</dbReference>
<dbReference type="Pfam" id="PF00296">
    <property type="entry name" value="Bac_luciferase"/>
    <property type="match status" value="1"/>
</dbReference>
<evidence type="ECO:0000313" key="9">
    <source>
        <dbReference type="EMBL" id="AFK55536.1"/>
    </source>
</evidence>
<keyword evidence="2 6" id="KW-0288">FMN</keyword>
<keyword evidence="4" id="KW-0503">Monooxygenase</keyword>
<name>I3TRZ8_TISMK</name>
<accession>I3TRZ8</accession>
<evidence type="ECO:0000313" key="10">
    <source>
        <dbReference type="Proteomes" id="UP000005258"/>
    </source>
</evidence>
<dbReference type="EMBL" id="CP003237">
    <property type="protein sequence ID" value="AFK55536.1"/>
    <property type="molecule type" value="Genomic_DNA"/>
</dbReference>
<dbReference type="PIRSF" id="PIRSF000337">
    <property type="entry name" value="NTA_MOA"/>
    <property type="match status" value="1"/>
</dbReference>
<evidence type="ECO:0000256" key="4">
    <source>
        <dbReference type="ARBA" id="ARBA00023033"/>
    </source>
</evidence>
<gene>
    <name evidence="9" type="ordered locus">TMO_a0133</name>
</gene>
<dbReference type="InterPro" id="IPR016215">
    <property type="entry name" value="NTA_MOA"/>
</dbReference>
<dbReference type="SUPFAM" id="SSF51679">
    <property type="entry name" value="Bacterial luciferase-like"/>
    <property type="match status" value="1"/>
</dbReference>
<organism evidence="9 10">
    <name type="scientific">Tistrella mobilis (strain KA081020-065)</name>
    <dbReference type="NCBI Taxonomy" id="1110502"/>
    <lineage>
        <taxon>Bacteria</taxon>
        <taxon>Pseudomonadati</taxon>
        <taxon>Pseudomonadota</taxon>
        <taxon>Alphaproteobacteria</taxon>
        <taxon>Geminicoccales</taxon>
        <taxon>Geminicoccaceae</taxon>
        <taxon>Tistrella</taxon>
    </lineage>
</organism>
<keyword evidence="9" id="KW-0614">Plasmid</keyword>
<sequence>MAPPHVLLNAFEMNAVGHLAHGVWSHPEDRATGYRRIGYWMELARILERGLFDGLFLADVTGVYDVHGGGAATAIERAVQLPVNDPAVLVPAMAAVTRHLGFGITADVSAEPPHLFARRMSTLDHLSDGRLAWNIVTGFLDSAARATGAAGTLPHDDRYDRADDFMQVAYKLWEASWDDDAVIRDRAARRYADPAKVRAVRHDGPYFRLDAIHLAEPSPQRTPVLFQAGASARGLDFAAAHAECIFIPADGGPGTRAIVQRIEDRLAAAGRDRSAVKIFGSLQTVIGRRRAEAVEKYHDYAAHAVPEAALAQLSAATGIDFGSLDPDAPIPIPPGGGNAIRSILAGLGSAGEGPPTVRRLLAGLALGGRFRPLIGSAGEVAEEIGRRVAESGIDGFNLVRTVAPGSFIDAADLLVPELQARRLYKTGYAEGTLREKLFGRGPRLGAGHPAAAVRTGQGRAGQGGAGQGRAGQGRGE</sequence>
<evidence type="ECO:0000259" key="8">
    <source>
        <dbReference type="Pfam" id="PF00296"/>
    </source>
</evidence>
<evidence type="ECO:0000256" key="5">
    <source>
        <dbReference type="ARBA" id="ARBA00033748"/>
    </source>
</evidence>
<proteinExistence type="inferred from homology"/>
<feature type="binding site" evidence="6">
    <location>
        <position position="59"/>
    </location>
    <ligand>
        <name>FMN</name>
        <dbReference type="ChEBI" id="CHEBI:58210"/>
    </ligand>
</feature>
<dbReference type="HOGENOM" id="CLU_022256_0_0_5"/>
<feature type="domain" description="Luciferase-like" evidence="8">
    <location>
        <begin position="32"/>
        <end position="394"/>
    </location>
</feature>
<evidence type="ECO:0000256" key="1">
    <source>
        <dbReference type="ARBA" id="ARBA00022630"/>
    </source>
</evidence>